<dbReference type="InterPro" id="IPR019734">
    <property type="entry name" value="TPR_rpt"/>
</dbReference>
<evidence type="ECO:0000256" key="2">
    <source>
        <dbReference type="ARBA" id="ARBA00022803"/>
    </source>
</evidence>
<dbReference type="SMART" id="SM00028">
    <property type="entry name" value="TPR"/>
    <property type="match status" value="3"/>
</dbReference>
<feature type="repeat" description="TPR" evidence="3">
    <location>
        <begin position="134"/>
        <end position="167"/>
    </location>
</feature>
<dbReference type="Proteomes" id="UP000216991">
    <property type="component" value="Unassembled WGS sequence"/>
</dbReference>
<dbReference type="RefSeq" id="WP_094473140.1">
    <property type="nucleotide sequence ID" value="NZ_NOXT01000095.1"/>
</dbReference>
<dbReference type="PANTHER" id="PTHR44858:SF1">
    <property type="entry name" value="UDP-N-ACETYLGLUCOSAMINE--PEPTIDE N-ACETYLGLUCOSAMINYLTRANSFERASE SPINDLY-RELATED"/>
    <property type="match status" value="1"/>
</dbReference>
<proteinExistence type="predicted"/>
<reference evidence="5 6" key="1">
    <citation type="submission" date="2017-07" db="EMBL/GenBank/DDBJ databases">
        <title>Sandarakinorhabdus cyanobacteriorum sp. nov., a novel bacterium isolated from cyanobacterial aggregates in a eutrophic lake.</title>
        <authorList>
            <person name="Cai H."/>
        </authorList>
    </citation>
    <scope>NUCLEOTIDE SEQUENCE [LARGE SCALE GENOMIC DNA]</scope>
    <source>
        <strain evidence="5 6">TH057</strain>
    </source>
</reference>
<name>A0A255YPB8_9SPHN</name>
<organism evidence="5 6">
    <name type="scientific">Sandarakinorhabdus cyanobacteriorum</name>
    <dbReference type="NCBI Taxonomy" id="1981098"/>
    <lineage>
        <taxon>Bacteria</taxon>
        <taxon>Pseudomonadati</taxon>
        <taxon>Pseudomonadota</taxon>
        <taxon>Alphaproteobacteria</taxon>
        <taxon>Sphingomonadales</taxon>
        <taxon>Sphingosinicellaceae</taxon>
        <taxon>Sandarakinorhabdus</taxon>
    </lineage>
</organism>
<dbReference type="PANTHER" id="PTHR44858">
    <property type="entry name" value="TETRATRICOPEPTIDE REPEAT PROTEIN 6"/>
    <property type="match status" value="1"/>
</dbReference>
<comment type="caution">
    <text evidence="5">The sequence shown here is derived from an EMBL/GenBank/DDBJ whole genome shotgun (WGS) entry which is preliminary data.</text>
</comment>
<keyword evidence="1" id="KW-0677">Repeat</keyword>
<evidence type="ECO:0000256" key="3">
    <source>
        <dbReference type="PROSITE-ProRule" id="PRU00339"/>
    </source>
</evidence>
<dbReference type="SUPFAM" id="SSF48452">
    <property type="entry name" value="TPR-like"/>
    <property type="match status" value="1"/>
</dbReference>
<evidence type="ECO:0000313" key="6">
    <source>
        <dbReference type="Proteomes" id="UP000216991"/>
    </source>
</evidence>
<keyword evidence="2 3" id="KW-0802">TPR repeat</keyword>
<gene>
    <name evidence="5" type="ORF">CHU93_05540</name>
</gene>
<evidence type="ECO:0000256" key="1">
    <source>
        <dbReference type="ARBA" id="ARBA00022737"/>
    </source>
</evidence>
<keyword evidence="6" id="KW-1185">Reference proteome</keyword>
<dbReference type="AlphaFoldDB" id="A0A255YPB8"/>
<protein>
    <submittedName>
        <fullName evidence="5">Uncharacterized protein</fullName>
    </submittedName>
</protein>
<dbReference type="InterPro" id="IPR050498">
    <property type="entry name" value="Ycf3"/>
</dbReference>
<feature type="signal peptide" evidence="4">
    <location>
        <begin position="1"/>
        <end position="15"/>
    </location>
</feature>
<evidence type="ECO:0000256" key="4">
    <source>
        <dbReference type="SAM" id="SignalP"/>
    </source>
</evidence>
<keyword evidence="4" id="KW-0732">Signal</keyword>
<accession>A0A255YPB8</accession>
<evidence type="ECO:0000313" key="5">
    <source>
        <dbReference type="EMBL" id="OYQ31048.1"/>
    </source>
</evidence>
<sequence length="187" mass="19527">MIAALLLLAAAQAAADPAAGAAAAEDPIARPCREAADAARPSRGQLARCNRAIGRPGIALPVRLAMLMNRGAARVKAGKLLEAVADFDLAIQAAPGLAEAWINKGIAMSRIEGRASEAIALISRGLEIGPKSPARAYFARAQAHEVAGNLKAAMEDFAAAARADPDWPAPAEELKRFHVERRKVLKA</sequence>
<dbReference type="OrthoDB" id="7594766at2"/>
<dbReference type="EMBL" id="NOXT01000095">
    <property type="protein sequence ID" value="OYQ31048.1"/>
    <property type="molecule type" value="Genomic_DNA"/>
</dbReference>
<dbReference type="Gene3D" id="1.25.40.10">
    <property type="entry name" value="Tetratricopeptide repeat domain"/>
    <property type="match status" value="1"/>
</dbReference>
<dbReference type="Pfam" id="PF13181">
    <property type="entry name" value="TPR_8"/>
    <property type="match status" value="1"/>
</dbReference>
<feature type="chain" id="PRO_5012491103" evidence="4">
    <location>
        <begin position="16"/>
        <end position="187"/>
    </location>
</feature>
<dbReference type="PROSITE" id="PS50005">
    <property type="entry name" value="TPR"/>
    <property type="match status" value="1"/>
</dbReference>
<dbReference type="InterPro" id="IPR011990">
    <property type="entry name" value="TPR-like_helical_dom_sf"/>
</dbReference>